<feature type="non-terminal residue" evidence="1">
    <location>
        <position position="1"/>
    </location>
</feature>
<protein>
    <submittedName>
        <fullName evidence="1">Uncharacterized protein</fullName>
    </submittedName>
</protein>
<keyword evidence="2" id="KW-1185">Reference proteome</keyword>
<organism evidence="1 2">
    <name type="scientific">Ambrosia artemisiifolia</name>
    <name type="common">Common ragweed</name>
    <dbReference type="NCBI Taxonomy" id="4212"/>
    <lineage>
        <taxon>Eukaryota</taxon>
        <taxon>Viridiplantae</taxon>
        <taxon>Streptophyta</taxon>
        <taxon>Embryophyta</taxon>
        <taxon>Tracheophyta</taxon>
        <taxon>Spermatophyta</taxon>
        <taxon>Magnoliopsida</taxon>
        <taxon>eudicotyledons</taxon>
        <taxon>Gunneridae</taxon>
        <taxon>Pentapetalae</taxon>
        <taxon>asterids</taxon>
        <taxon>campanulids</taxon>
        <taxon>Asterales</taxon>
        <taxon>Asteraceae</taxon>
        <taxon>Asteroideae</taxon>
        <taxon>Heliantheae alliance</taxon>
        <taxon>Heliantheae</taxon>
        <taxon>Ambrosia</taxon>
    </lineage>
</organism>
<comment type="caution">
    <text evidence="1">The sequence shown here is derived from an EMBL/GenBank/DDBJ whole genome shotgun (WGS) entry which is preliminary data.</text>
</comment>
<dbReference type="AlphaFoldDB" id="A0AAD5BXX1"/>
<evidence type="ECO:0000313" key="2">
    <source>
        <dbReference type="Proteomes" id="UP001206925"/>
    </source>
</evidence>
<sequence>TVANDLNLCIGDFLLFEKVDDYEFELDIFREDGQWVDPHNLGNENIQLHFELSDEVIEVSSDSSDDDDSESAYSAPDHEVITKVTYKFRFPIPFARDCELQNVDNLRLQGVNGKTVIREMRSERSGCQMRYAIREWKSTMEKLGLKNDIPYHIMYFQREGRLVFSHP</sequence>
<proteinExistence type="predicted"/>
<dbReference type="EMBL" id="JAMZMK010010450">
    <property type="protein sequence ID" value="KAI7731450.1"/>
    <property type="molecule type" value="Genomic_DNA"/>
</dbReference>
<name>A0AAD5BXX1_AMBAR</name>
<reference evidence="1" key="1">
    <citation type="submission" date="2022-06" db="EMBL/GenBank/DDBJ databases">
        <title>Uncovering the hologenomic basis of an extraordinary plant invasion.</title>
        <authorList>
            <person name="Bieker V.C."/>
            <person name="Martin M.D."/>
            <person name="Gilbert T."/>
            <person name="Hodgins K."/>
            <person name="Battlay P."/>
            <person name="Petersen B."/>
            <person name="Wilson J."/>
        </authorList>
    </citation>
    <scope>NUCLEOTIDE SEQUENCE</scope>
    <source>
        <strain evidence="1">AA19_3_7</strain>
        <tissue evidence="1">Leaf</tissue>
    </source>
</reference>
<evidence type="ECO:0000313" key="1">
    <source>
        <dbReference type="EMBL" id="KAI7731450.1"/>
    </source>
</evidence>
<dbReference type="Proteomes" id="UP001206925">
    <property type="component" value="Unassembled WGS sequence"/>
</dbReference>
<gene>
    <name evidence="1" type="ORF">M8C21_026874</name>
</gene>
<accession>A0AAD5BXX1</accession>